<dbReference type="EMBL" id="AVOT02021067">
    <property type="protein sequence ID" value="MBW0509654.1"/>
    <property type="molecule type" value="Genomic_DNA"/>
</dbReference>
<sequence length="164" mass="18312">MHPVLKGPGVVHIWYNIPLCTIFAQQSNSDTFRTKLNDSKSSPQSITNFEAVSFSDLVWKFPGGYWKTISGPQPPGPAGVGLSILIRDILREILIAYESFQSFPRHQVLSIPWTTKLFHTGSNQASCMALAPLGHFIFHCGNSVTQFNSQDGHFQYLRTFSPVN</sequence>
<gene>
    <name evidence="1" type="ORF">O181_049369</name>
</gene>
<name>A0A9Q3DUS3_9BASI</name>
<dbReference type="AlphaFoldDB" id="A0A9Q3DUS3"/>
<dbReference type="Proteomes" id="UP000765509">
    <property type="component" value="Unassembled WGS sequence"/>
</dbReference>
<evidence type="ECO:0000313" key="2">
    <source>
        <dbReference type="Proteomes" id="UP000765509"/>
    </source>
</evidence>
<protein>
    <submittedName>
        <fullName evidence="1">Uncharacterized protein</fullName>
    </submittedName>
</protein>
<reference evidence="1" key="1">
    <citation type="submission" date="2021-03" db="EMBL/GenBank/DDBJ databases">
        <title>Draft genome sequence of rust myrtle Austropuccinia psidii MF-1, a brazilian biotype.</title>
        <authorList>
            <person name="Quecine M.C."/>
            <person name="Pachon D.M.R."/>
            <person name="Bonatelli M.L."/>
            <person name="Correr F.H."/>
            <person name="Franceschini L.M."/>
            <person name="Leite T.F."/>
            <person name="Margarido G.R.A."/>
            <person name="Almeida C.A."/>
            <person name="Ferrarezi J.A."/>
            <person name="Labate C.A."/>
        </authorList>
    </citation>
    <scope>NUCLEOTIDE SEQUENCE</scope>
    <source>
        <strain evidence="1">MF-1</strain>
    </source>
</reference>
<comment type="caution">
    <text evidence="1">The sequence shown here is derived from an EMBL/GenBank/DDBJ whole genome shotgun (WGS) entry which is preliminary data.</text>
</comment>
<keyword evidence="2" id="KW-1185">Reference proteome</keyword>
<organism evidence="1 2">
    <name type="scientific">Austropuccinia psidii MF-1</name>
    <dbReference type="NCBI Taxonomy" id="1389203"/>
    <lineage>
        <taxon>Eukaryota</taxon>
        <taxon>Fungi</taxon>
        <taxon>Dikarya</taxon>
        <taxon>Basidiomycota</taxon>
        <taxon>Pucciniomycotina</taxon>
        <taxon>Pucciniomycetes</taxon>
        <taxon>Pucciniales</taxon>
        <taxon>Sphaerophragmiaceae</taxon>
        <taxon>Austropuccinia</taxon>
    </lineage>
</organism>
<evidence type="ECO:0000313" key="1">
    <source>
        <dbReference type="EMBL" id="MBW0509654.1"/>
    </source>
</evidence>
<accession>A0A9Q3DUS3</accession>
<proteinExistence type="predicted"/>